<reference evidence="2 3" key="1">
    <citation type="submission" date="2013-02" db="EMBL/GenBank/DDBJ databases">
        <title>Draft Genome Sequence of Streptomyces aurantiacus, Which Produces Setomimycin.</title>
        <authorList>
            <person name="Gruening B.A."/>
            <person name="Praeg A."/>
            <person name="Erxleben A."/>
            <person name="Guenther S."/>
            <person name="Mueller M."/>
        </authorList>
    </citation>
    <scope>NUCLEOTIDE SEQUENCE [LARGE SCALE GENOMIC DNA]</scope>
    <source>
        <strain evidence="2 3">JA 4570</strain>
    </source>
</reference>
<sequence>MYDIDQLSNAAAQLTGESLERARQRLAQLQRFDRLIPAASAEQELLESVLASALGAAQGQDRPFGVREASPRDEGLALRVDRLENVQALLELLPYRTKRGPWRGVRGLVVQSDGARLRFGLRTWQYEQSWRSSPPAVWVAGPHGGDLDGLLSAHERRVNRAGHSAHWDPQQPEPGPKKREPATRSLTRQLEASRGMGSALLRRPRLWDSLAGYAGLQASTRMTDYGLDWVVERQVLGPQFDCTRLVDILTDPIVGFGLRVLDHDLCGSSECTLRMAPRPGVWGWRGVLTVHSRQVPSGPLTAVPGPRPLTAAGDRLNVSRPQTLAADPPRELPGRRGAVVQLTGVPRSGGVRSDDLSWVAEQIAAVWAAQGLAAAVVLYRDRGSRWQFPRDSGRPAWATAAVPDTVAGWRRLRIAPLGGELSLLEVDHDTEAIAAALSAARRSFDRIVLVGRNDDWPTEEAAIGRLTDARLLVHRAASYERHISLPAETGEDSGVVMLTPPESAVQWRQQELGGWTPKYRLTGLLFLTGAQQPPAPDEFDLAVEEQLARHGTPVVGRFPANGWIIRGPGHSSHPPTVLDPESEHPTHDQMITAVDALAQRLWPHRVAELGTSPLAASAEAAPQLGS</sequence>
<dbReference type="RefSeq" id="WP_016643601.1">
    <property type="nucleotide sequence ID" value="NZ_AOPZ01000311.1"/>
</dbReference>
<evidence type="ECO:0000256" key="1">
    <source>
        <dbReference type="SAM" id="MobiDB-lite"/>
    </source>
</evidence>
<dbReference type="EMBL" id="AOPZ01000311">
    <property type="protein sequence ID" value="EPH41476.1"/>
    <property type="molecule type" value="Genomic_DNA"/>
</dbReference>
<accession>S3ZCQ4</accession>
<name>S3ZCQ4_9ACTN</name>
<comment type="caution">
    <text evidence="2">The sequence shown here is derived from an EMBL/GenBank/DDBJ whole genome shotgun (WGS) entry which is preliminary data.</text>
</comment>
<dbReference type="OrthoDB" id="3990035at2"/>
<organism evidence="2 3">
    <name type="scientific">Streptomyces aurantiacus JA 4570</name>
    <dbReference type="NCBI Taxonomy" id="1286094"/>
    <lineage>
        <taxon>Bacteria</taxon>
        <taxon>Bacillati</taxon>
        <taxon>Actinomycetota</taxon>
        <taxon>Actinomycetes</taxon>
        <taxon>Kitasatosporales</taxon>
        <taxon>Streptomycetaceae</taxon>
        <taxon>Streptomyces</taxon>
        <taxon>Streptomyces aurantiacus group</taxon>
    </lineage>
</organism>
<protein>
    <submittedName>
        <fullName evidence="2">Uncharacterized protein</fullName>
    </submittedName>
</protein>
<evidence type="ECO:0000313" key="3">
    <source>
        <dbReference type="Proteomes" id="UP000014629"/>
    </source>
</evidence>
<dbReference type="AlphaFoldDB" id="S3ZCQ4"/>
<proteinExistence type="predicted"/>
<feature type="region of interest" description="Disordered" evidence="1">
    <location>
        <begin position="159"/>
        <end position="191"/>
    </location>
</feature>
<dbReference type="PATRIC" id="fig|1286094.4.peg.5410"/>
<evidence type="ECO:0000313" key="2">
    <source>
        <dbReference type="EMBL" id="EPH41476.1"/>
    </source>
</evidence>
<gene>
    <name evidence="2" type="ORF">STRAU_5480</name>
</gene>
<keyword evidence="3" id="KW-1185">Reference proteome</keyword>
<dbReference type="Proteomes" id="UP000014629">
    <property type="component" value="Unassembled WGS sequence"/>
</dbReference>